<accession>A0A8B8FSF1</accession>
<protein>
    <submittedName>
        <fullName evidence="4">Zinc finger MYM-type protein 1-like</fullName>
    </submittedName>
</protein>
<gene>
    <name evidence="4" type="primary">LOC112685674</name>
</gene>
<reference evidence="4" key="1">
    <citation type="submission" date="2025-08" db="UniProtKB">
        <authorList>
            <consortium name="RefSeq"/>
        </authorList>
    </citation>
    <scope>IDENTIFICATION</scope>
    <source>
        <tissue evidence="4">Whole body</tissue>
    </source>
</reference>
<keyword evidence="3" id="KW-1185">Reference proteome</keyword>
<evidence type="ECO:0000313" key="3">
    <source>
        <dbReference type="Proteomes" id="UP000694846"/>
    </source>
</evidence>
<evidence type="ECO:0000313" key="4">
    <source>
        <dbReference type="RefSeq" id="XP_025413396.1"/>
    </source>
</evidence>
<feature type="domain" description="HAT C-terminal dimerisation" evidence="1">
    <location>
        <begin position="833"/>
        <end position="888"/>
    </location>
</feature>
<evidence type="ECO:0000259" key="1">
    <source>
        <dbReference type="Pfam" id="PF05699"/>
    </source>
</evidence>
<organism evidence="3 4">
    <name type="scientific">Sipha flava</name>
    <name type="common">yellow sugarcane aphid</name>
    <dbReference type="NCBI Taxonomy" id="143950"/>
    <lineage>
        <taxon>Eukaryota</taxon>
        <taxon>Metazoa</taxon>
        <taxon>Ecdysozoa</taxon>
        <taxon>Arthropoda</taxon>
        <taxon>Hexapoda</taxon>
        <taxon>Insecta</taxon>
        <taxon>Pterygota</taxon>
        <taxon>Neoptera</taxon>
        <taxon>Paraneoptera</taxon>
        <taxon>Hemiptera</taxon>
        <taxon>Sternorrhyncha</taxon>
        <taxon>Aphidomorpha</taxon>
        <taxon>Aphidoidea</taxon>
        <taxon>Aphididae</taxon>
        <taxon>Sipha</taxon>
    </lineage>
</organism>
<dbReference type="Pfam" id="PF05699">
    <property type="entry name" value="Dimer_Tnp_hAT"/>
    <property type="match status" value="1"/>
</dbReference>
<dbReference type="GO" id="GO:0046983">
    <property type="term" value="F:protein dimerization activity"/>
    <property type="evidence" value="ECO:0007669"/>
    <property type="project" value="InterPro"/>
</dbReference>
<evidence type="ECO:0000259" key="2">
    <source>
        <dbReference type="Pfam" id="PF14291"/>
    </source>
</evidence>
<name>A0A8B8FSF1_9HEMI</name>
<dbReference type="OrthoDB" id="6600403at2759"/>
<dbReference type="InterPro" id="IPR025398">
    <property type="entry name" value="DUF4371"/>
</dbReference>
<dbReference type="RefSeq" id="XP_025413396.1">
    <property type="nucleotide sequence ID" value="XM_025557611.1"/>
</dbReference>
<dbReference type="PANTHER" id="PTHR45749:SF21">
    <property type="entry name" value="DUF4371 DOMAIN-CONTAINING PROTEIN"/>
    <property type="match status" value="1"/>
</dbReference>
<proteinExistence type="predicted"/>
<dbReference type="GeneID" id="112685674"/>
<dbReference type="PANTHER" id="PTHR45749">
    <property type="match status" value="1"/>
</dbReference>
<dbReference type="InterPro" id="IPR008906">
    <property type="entry name" value="HATC_C_dom"/>
</dbReference>
<dbReference type="Proteomes" id="UP000694846">
    <property type="component" value="Unplaced"/>
</dbReference>
<dbReference type="SUPFAM" id="SSF53098">
    <property type="entry name" value="Ribonuclease H-like"/>
    <property type="match status" value="1"/>
</dbReference>
<dbReference type="InterPro" id="IPR012337">
    <property type="entry name" value="RNaseH-like_sf"/>
</dbReference>
<sequence>MSSVCKCDCGKLSSSMNDNNWNRHINSCKVRKFKRNSHDIKSFFSGNKNKKSKLIHQITAVKNTIFDVNNDLNKDQSTPVNKESLVECEIQKDTEISSCLQNKDDMDMDIIKNDPAIFAKMSILSPEIKDYILKFGPCQPLQDDLPNKIFPYEINNEKTKRSFNDKHYYRILSDKSKCHRDWLSYSLSRNKIFCIHCMLFGTNLHSNLEKSWTKEGFNKWKNCSFAIQRHELTPDHVTSSLKCKLRQNNVPILPSIENNRKTQIAMNRQVLLDLIDIVIYMGRHNLAFRGHYEDWSSNSRGNFKDLVMLMSKNSEPLAEHINCIQQNGKRETSFISWQRQNQLIEAIAEDISFQIRSFIKTVRMFSISIDTTFDASRNEQISFIIRYADEVTGEVHERLLAVKESPITSGKKLYDIFVNVMEAENLNWKEELVGQSYDGASNMRGNYNGLQAHIKEESPQALFVWCHSHRLALVVKQAVSCNSNAVDLFGNLETLYIFLWCSKKRAAIFREIQIECGNMEGKNNPLHAVKRVSTTRWSSHAAALHVVLKFHNAVLKTLNKIKDSEGSADVVVGASCSGLISYLTSQRFLLTALLFKTIFQILEPVTRQLQSQDMDMLMATNILNNVIHQIKELRNDDSFKRLLKRTDEFAENSIVDFLPLVSSRPKRVPRKSGEHCQDEIISCPMKKFRIDTYNVIMDILLAELSGRFESTNIGPLKDLSLLSFRRIREVQNNPHIVPCDAFDALCIMYSQIDKNSLLTEYIEFCKNFTEIENSILLPKYLNNNLIVEDYEDSLELNAYSYDSAEEDSAKVVYHNIASTRELFKLFCLAKLANIFPNLYLVLKLSITLPVTSCSVERTFSKLKLIKTKLRTTMSQDRLDSLMKISCEQDIFINNENVILLFAAKSSVLTKCLIY</sequence>
<dbReference type="Pfam" id="PF14291">
    <property type="entry name" value="DUF4371"/>
    <property type="match status" value="1"/>
</dbReference>
<dbReference type="AlphaFoldDB" id="A0A8B8FSF1"/>
<feature type="domain" description="DUF4371" evidence="2">
    <location>
        <begin position="268"/>
        <end position="449"/>
    </location>
</feature>